<evidence type="ECO:0000313" key="1">
    <source>
        <dbReference type="EMBL" id="KAK9810704.1"/>
    </source>
</evidence>
<proteinExistence type="predicted"/>
<organism evidence="1 2">
    <name type="scientific">Symbiochloris irregularis</name>
    <dbReference type="NCBI Taxonomy" id="706552"/>
    <lineage>
        <taxon>Eukaryota</taxon>
        <taxon>Viridiplantae</taxon>
        <taxon>Chlorophyta</taxon>
        <taxon>core chlorophytes</taxon>
        <taxon>Trebouxiophyceae</taxon>
        <taxon>Trebouxiales</taxon>
        <taxon>Trebouxiaceae</taxon>
        <taxon>Symbiochloris</taxon>
    </lineage>
</organism>
<dbReference type="Proteomes" id="UP001465755">
    <property type="component" value="Unassembled WGS sequence"/>
</dbReference>
<sequence length="102" mass="11268">MAGDLVPFTVQVGPSLSRTYQSEAPGYLTLEEVAEREAGKWPNFECKHVGIVPKGAPETPLKGSQLKNTVLRVFKANTHPHKEEVWAFSSLTTCSRCFLSSF</sequence>
<dbReference type="AlphaFoldDB" id="A0AAW1PS52"/>
<comment type="caution">
    <text evidence="1">The sequence shown here is derived from an EMBL/GenBank/DDBJ whole genome shotgun (WGS) entry which is preliminary data.</text>
</comment>
<dbReference type="EMBL" id="JALJOQ010000014">
    <property type="protein sequence ID" value="KAK9810704.1"/>
    <property type="molecule type" value="Genomic_DNA"/>
</dbReference>
<name>A0AAW1PS52_9CHLO</name>
<evidence type="ECO:0000313" key="2">
    <source>
        <dbReference type="Proteomes" id="UP001465755"/>
    </source>
</evidence>
<protein>
    <submittedName>
        <fullName evidence="1">Uncharacterized protein</fullName>
    </submittedName>
</protein>
<reference evidence="1 2" key="1">
    <citation type="journal article" date="2024" name="Nat. Commun.">
        <title>Phylogenomics reveals the evolutionary origins of lichenization in chlorophyte algae.</title>
        <authorList>
            <person name="Puginier C."/>
            <person name="Libourel C."/>
            <person name="Otte J."/>
            <person name="Skaloud P."/>
            <person name="Haon M."/>
            <person name="Grisel S."/>
            <person name="Petersen M."/>
            <person name="Berrin J.G."/>
            <person name="Delaux P.M."/>
            <person name="Dal Grande F."/>
            <person name="Keller J."/>
        </authorList>
    </citation>
    <scope>NUCLEOTIDE SEQUENCE [LARGE SCALE GENOMIC DNA]</scope>
    <source>
        <strain evidence="1 2">SAG 2036</strain>
    </source>
</reference>
<keyword evidence="2" id="KW-1185">Reference proteome</keyword>
<gene>
    <name evidence="1" type="ORF">WJX73_000797</name>
</gene>
<accession>A0AAW1PS52</accession>